<keyword evidence="2" id="KW-0805">Transcription regulation</keyword>
<dbReference type="GO" id="GO:0006353">
    <property type="term" value="P:DNA-templated transcription termination"/>
    <property type="evidence" value="ECO:0007669"/>
    <property type="project" value="UniProtKB-KW"/>
</dbReference>
<keyword evidence="2" id="KW-0806">Transcription termination</keyword>
<organism evidence="4 5">
    <name type="scientific">Escallonia herrerae</name>
    <dbReference type="NCBI Taxonomy" id="1293975"/>
    <lineage>
        <taxon>Eukaryota</taxon>
        <taxon>Viridiplantae</taxon>
        <taxon>Streptophyta</taxon>
        <taxon>Embryophyta</taxon>
        <taxon>Tracheophyta</taxon>
        <taxon>Spermatophyta</taxon>
        <taxon>Magnoliopsida</taxon>
        <taxon>eudicotyledons</taxon>
        <taxon>Gunneridae</taxon>
        <taxon>Pentapetalae</taxon>
        <taxon>asterids</taxon>
        <taxon>campanulids</taxon>
        <taxon>Escalloniales</taxon>
        <taxon>Escalloniaceae</taxon>
        <taxon>Escallonia</taxon>
    </lineage>
</organism>
<keyword evidence="2" id="KW-0804">Transcription</keyword>
<accession>A0AA88XMG2</accession>
<evidence type="ECO:0000313" key="5">
    <source>
        <dbReference type="Proteomes" id="UP001188597"/>
    </source>
</evidence>
<reference evidence="4" key="1">
    <citation type="submission" date="2022-12" db="EMBL/GenBank/DDBJ databases">
        <title>Draft genome assemblies for two species of Escallonia (Escalloniales).</title>
        <authorList>
            <person name="Chanderbali A."/>
            <person name="Dervinis C."/>
            <person name="Anghel I."/>
            <person name="Soltis D."/>
            <person name="Soltis P."/>
            <person name="Zapata F."/>
        </authorList>
    </citation>
    <scope>NUCLEOTIDE SEQUENCE</scope>
    <source>
        <strain evidence="4">UCBG64.0493</strain>
        <tissue evidence="4">Leaf</tissue>
    </source>
</reference>
<dbReference type="PANTHER" id="PTHR13068:SF133">
    <property type="entry name" value="MITOCHONDRIAL TRANSCRIPTION TERMINATION FACTOR FAMILY PROTEIN"/>
    <property type="match status" value="1"/>
</dbReference>
<comment type="similarity">
    <text evidence="1">Belongs to the mTERF family.</text>
</comment>
<evidence type="ECO:0008006" key="6">
    <source>
        <dbReference type="Google" id="ProtNLM"/>
    </source>
</evidence>
<comment type="caution">
    <text evidence="4">The sequence shown here is derived from an EMBL/GenBank/DDBJ whole genome shotgun (WGS) entry which is preliminary data.</text>
</comment>
<dbReference type="InterPro" id="IPR038538">
    <property type="entry name" value="MTERF_sf"/>
</dbReference>
<dbReference type="FunFam" id="1.25.70.10:FF:000001">
    <property type="entry name" value="Mitochondrial transcription termination factor-like"/>
    <property type="match status" value="1"/>
</dbReference>
<proteinExistence type="inferred from homology"/>
<evidence type="ECO:0000256" key="1">
    <source>
        <dbReference type="ARBA" id="ARBA00007692"/>
    </source>
</evidence>
<keyword evidence="3" id="KW-0809">Transit peptide</keyword>
<dbReference type="GO" id="GO:0003676">
    <property type="term" value="F:nucleic acid binding"/>
    <property type="evidence" value="ECO:0007669"/>
    <property type="project" value="InterPro"/>
</dbReference>
<sequence length="395" mass="44584">MLSIICCSISYPPPVHIWGYPAVFRLLRFSGFSLRTAISASALTPITVENPSDKDSFAASYLINSCGLSPETAISASQKVHFKTLDQPNSVLALLTSHGFTKTQIAKLIRKRPVLLLADPEKTLLPKLQFFQSIGVSNADLARTLAKDPTILTRSLEKQIIPTYNFLKSVLQSDEKVVASLKRTTWVFLEDYNKYLTPNIAFLRDIGVPESCIKLLLTHFPEAIMQKQDQFCETVNEIKEMGFDPSKSMFVLAVHALSGKGNRSIWDRCYVEYGKWGWSKDDILLAFAKHPNCMILSEKKISRAMDFLVNKMGWESRMISRCPGVLFFSLEKRIIPRCSVVHVLLLKGLLKGNVSLSTVLLPVEKYFLEKFVTKYEEEVPQLFSVYEGKVDALEI</sequence>
<protein>
    <recommendedName>
        <fullName evidence="6">Mitochondrial transcription termination factor</fullName>
    </recommendedName>
</protein>
<dbReference type="Proteomes" id="UP001188597">
    <property type="component" value="Unassembled WGS sequence"/>
</dbReference>
<dbReference type="Gene3D" id="1.25.70.10">
    <property type="entry name" value="Transcription termination factor 3, mitochondrial"/>
    <property type="match status" value="1"/>
</dbReference>
<evidence type="ECO:0000256" key="3">
    <source>
        <dbReference type="ARBA" id="ARBA00022946"/>
    </source>
</evidence>
<dbReference type="EMBL" id="JAVXUP010000034">
    <property type="protein sequence ID" value="KAK3041465.1"/>
    <property type="molecule type" value="Genomic_DNA"/>
</dbReference>
<evidence type="ECO:0000313" key="4">
    <source>
        <dbReference type="EMBL" id="KAK3041465.1"/>
    </source>
</evidence>
<dbReference type="InterPro" id="IPR003690">
    <property type="entry name" value="MTERF"/>
</dbReference>
<dbReference type="AlphaFoldDB" id="A0AA88XMG2"/>
<dbReference type="PANTHER" id="PTHR13068">
    <property type="entry name" value="CGI-12 PROTEIN-RELATED"/>
    <property type="match status" value="1"/>
</dbReference>
<keyword evidence="5" id="KW-1185">Reference proteome</keyword>
<dbReference type="Pfam" id="PF02536">
    <property type="entry name" value="mTERF"/>
    <property type="match status" value="2"/>
</dbReference>
<name>A0AA88XMG2_9ASTE</name>
<dbReference type="SMART" id="SM00733">
    <property type="entry name" value="Mterf"/>
    <property type="match status" value="6"/>
</dbReference>
<evidence type="ECO:0000256" key="2">
    <source>
        <dbReference type="ARBA" id="ARBA00022472"/>
    </source>
</evidence>
<gene>
    <name evidence="4" type="ORF">RJ639_000442</name>
</gene>